<name>A0A195E3J8_9HYME</name>
<keyword evidence="2" id="KW-1185">Reference proteome</keyword>
<sequence length="113" mass="13481">LIDEFSFHESVKRNDGRFNQDSTLKKRDVDEMTFKKFEASLHEYLKKQAQFLFSNKQLPTKPTEIDMQLASVAERIELSKYLLKKTKARVDDRYLRIKKDYVCRSCKKMHDGN</sequence>
<evidence type="ECO:0000313" key="2">
    <source>
        <dbReference type="Proteomes" id="UP000078492"/>
    </source>
</evidence>
<gene>
    <name evidence="1" type="ORF">ALC57_08122</name>
</gene>
<dbReference type="Proteomes" id="UP000078492">
    <property type="component" value="Unassembled WGS sequence"/>
</dbReference>
<proteinExistence type="predicted"/>
<feature type="non-terminal residue" evidence="1">
    <location>
        <position position="1"/>
    </location>
</feature>
<dbReference type="EMBL" id="KQ979701">
    <property type="protein sequence ID" value="KYN19646.1"/>
    <property type="molecule type" value="Genomic_DNA"/>
</dbReference>
<protein>
    <submittedName>
        <fullName evidence="1">Uncharacterized protein</fullName>
    </submittedName>
</protein>
<dbReference type="AlphaFoldDB" id="A0A195E3J8"/>
<reference evidence="1 2" key="1">
    <citation type="submission" date="2015-09" db="EMBL/GenBank/DDBJ databases">
        <title>Trachymyrmex cornetzi WGS genome.</title>
        <authorList>
            <person name="Nygaard S."/>
            <person name="Hu H."/>
            <person name="Boomsma J."/>
            <person name="Zhang G."/>
        </authorList>
    </citation>
    <scope>NUCLEOTIDE SEQUENCE [LARGE SCALE GENOMIC DNA]</scope>
    <source>
        <strain evidence="1">Tcor2-1</strain>
        <tissue evidence="1">Whole body</tissue>
    </source>
</reference>
<accession>A0A195E3J8</accession>
<evidence type="ECO:0000313" key="1">
    <source>
        <dbReference type="EMBL" id="KYN19646.1"/>
    </source>
</evidence>
<organism evidence="1 2">
    <name type="scientific">Trachymyrmex cornetzi</name>
    <dbReference type="NCBI Taxonomy" id="471704"/>
    <lineage>
        <taxon>Eukaryota</taxon>
        <taxon>Metazoa</taxon>
        <taxon>Ecdysozoa</taxon>
        <taxon>Arthropoda</taxon>
        <taxon>Hexapoda</taxon>
        <taxon>Insecta</taxon>
        <taxon>Pterygota</taxon>
        <taxon>Neoptera</taxon>
        <taxon>Endopterygota</taxon>
        <taxon>Hymenoptera</taxon>
        <taxon>Apocrita</taxon>
        <taxon>Aculeata</taxon>
        <taxon>Formicoidea</taxon>
        <taxon>Formicidae</taxon>
        <taxon>Myrmicinae</taxon>
        <taxon>Trachymyrmex</taxon>
    </lineage>
</organism>